<evidence type="ECO:0000313" key="4">
    <source>
        <dbReference type="Proteomes" id="UP001300502"/>
    </source>
</evidence>
<feature type="domain" description="CTLH" evidence="2">
    <location>
        <begin position="103"/>
        <end position="172"/>
    </location>
</feature>
<reference evidence="3 4" key="1">
    <citation type="submission" date="2022-07" db="EMBL/GenBank/DDBJ databases">
        <title>Genome-wide signatures of adaptation to extreme environments.</title>
        <authorList>
            <person name="Cho C.H."/>
            <person name="Yoon H.S."/>
        </authorList>
    </citation>
    <scope>NUCLEOTIDE SEQUENCE [LARGE SCALE GENOMIC DNA]</scope>
    <source>
        <strain evidence="3 4">108.79 E11</strain>
    </source>
</reference>
<evidence type="ECO:0000313" key="3">
    <source>
        <dbReference type="EMBL" id="KAK4524272.1"/>
    </source>
</evidence>
<sequence>MEEETGTEQPETQTAGETAQEQTDSPAVETETFSNQYLEQLILSYLKHQCFSKTAESFAREIAVEDRVEEGSAETSEKETSIECLPKQIQLLDKQELELLDLRKRVWQLIKKGECLPGLDWANVVLRRSIQTSKTTHFKPGDDCLETYFPKVAFRVFCHHFVELIRQNKPLEALSFAKNKLGPLCDNDPSFIERFQDYLALLAYEDPEKSPEFHLMSLEERDRTAEEVNGCLVNFQVYYSLGLLGRFSLLERLIRQLGVTMDTLSELSDSNKEKKWSLHDYVI</sequence>
<evidence type="ECO:0000259" key="2">
    <source>
        <dbReference type="PROSITE" id="PS50897"/>
    </source>
</evidence>
<dbReference type="PROSITE" id="PS50897">
    <property type="entry name" value="CTLH"/>
    <property type="match status" value="1"/>
</dbReference>
<dbReference type="AlphaFoldDB" id="A0AAV9IA70"/>
<dbReference type="InterPro" id="IPR006595">
    <property type="entry name" value="CTLH_C"/>
</dbReference>
<feature type="compositionally biased region" description="Low complexity" evidence="1">
    <location>
        <begin position="7"/>
        <end position="23"/>
    </location>
</feature>
<proteinExistence type="predicted"/>
<accession>A0AAV9IA70</accession>
<dbReference type="InterPro" id="IPR013144">
    <property type="entry name" value="CRA_dom"/>
</dbReference>
<dbReference type="InterPro" id="IPR024964">
    <property type="entry name" value="CTLH/CRA"/>
</dbReference>
<dbReference type="SMART" id="SM00667">
    <property type="entry name" value="LisH"/>
    <property type="match status" value="1"/>
</dbReference>
<dbReference type="SMART" id="SM00757">
    <property type="entry name" value="CRA"/>
    <property type="match status" value="1"/>
</dbReference>
<gene>
    <name evidence="3" type="ORF">GAYE_SCF02G2171</name>
</gene>
<organism evidence="3 4">
    <name type="scientific">Galdieria yellowstonensis</name>
    <dbReference type="NCBI Taxonomy" id="3028027"/>
    <lineage>
        <taxon>Eukaryota</taxon>
        <taxon>Rhodophyta</taxon>
        <taxon>Bangiophyceae</taxon>
        <taxon>Galdieriales</taxon>
        <taxon>Galdieriaceae</taxon>
        <taxon>Galdieria</taxon>
    </lineage>
</organism>
<feature type="region of interest" description="Disordered" evidence="1">
    <location>
        <begin position="1"/>
        <end position="29"/>
    </location>
</feature>
<dbReference type="Pfam" id="PF10607">
    <property type="entry name" value="CTLH"/>
    <property type="match status" value="1"/>
</dbReference>
<dbReference type="EMBL" id="JANCYU010000022">
    <property type="protein sequence ID" value="KAK4524272.1"/>
    <property type="molecule type" value="Genomic_DNA"/>
</dbReference>
<dbReference type="InterPro" id="IPR006594">
    <property type="entry name" value="LisH"/>
</dbReference>
<name>A0AAV9IA70_9RHOD</name>
<keyword evidence="4" id="KW-1185">Reference proteome</keyword>
<dbReference type="Proteomes" id="UP001300502">
    <property type="component" value="Unassembled WGS sequence"/>
</dbReference>
<dbReference type="PROSITE" id="PS50896">
    <property type="entry name" value="LISH"/>
    <property type="match status" value="1"/>
</dbReference>
<dbReference type="PANTHER" id="PTHR12864">
    <property type="entry name" value="RAN BINDING PROTEIN 9-RELATED"/>
    <property type="match status" value="1"/>
</dbReference>
<comment type="caution">
    <text evidence="3">The sequence shown here is derived from an EMBL/GenBank/DDBJ whole genome shotgun (WGS) entry which is preliminary data.</text>
</comment>
<dbReference type="InterPro" id="IPR050618">
    <property type="entry name" value="Ubq-SigPath_Reg"/>
</dbReference>
<evidence type="ECO:0000256" key="1">
    <source>
        <dbReference type="SAM" id="MobiDB-lite"/>
    </source>
</evidence>
<protein>
    <recommendedName>
        <fullName evidence="2">CTLH domain-containing protein</fullName>
    </recommendedName>
</protein>